<protein>
    <recommendedName>
        <fullName evidence="3">BrnT family toxin</fullName>
    </recommendedName>
</protein>
<accession>A0A6L9SBE9</accession>
<reference evidence="1 2" key="1">
    <citation type="submission" date="2020-02" db="EMBL/GenBank/DDBJ databases">
        <authorList>
            <person name="Li X.-J."/>
            <person name="Han X.-M."/>
        </authorList>
    </citation>
    <scope>NUCLEOTIDE SEQUENCE [LARGE SCALE GENOMIC DNA]</scope>
    <source>
        <strain evidence="1 2">CCTCC AB 2017055</strain>
    </source>
</reference>
<dbReference type="AlphaFoldDB" id="A0A6L9SBE9"/>
<evidence type="ECO:0000313" key="1">
    <source>
        <dbReference type="EMBL" id="NEE01912.1"/>
    </source>
</evidence>
<gene>
    <name evidence="1" type="ORF">G1H10_17195</name>
</gene>
<sequence>MAITDAVRKHGLGDSDILHAIRNPFRYIEQEYDGELRILVLGADCTGRLLEIVVVPAHDPQRVIHADRMRPRFYDYLSKG</sequence>
<dbReference type="Proteomes" id="UP000475214">
    <property type="component" value="Unassembled WGS sequence"/>
</dbReference>
<keyword evidence="2" id="KW-1185">Reference proteome</keyword>
<comment type="caution">
    <text evidence="1">The sequence shown here is derived from an EMBL/GenBank/DDBJ whole genome shotgun (WGS) entry which is preliminary data.</text>
</comment>
<evidence type="ECO:0000313" key="2">
    <source>
        <dbReference type="Proteomes" id="UP000475214"/>
    </source>
</evidence>
<dbReference type="EMBL" id="JAAGOA010000012">
    <property type="protein sequence ID" value="NEE01912.1"/>
    <property type="molecule type" value="Genomic_DNA"/>
</dbReference>
<proteinExistence type="predicted"/>
<name>A0A6L9SBE9_9ACTN</name>
<evidence type="ECO:0008006" key="3">
    <source>
        <dbReference type="Google" id="ProtNLM"/>
    </source>
</evidence>
<organism evidence="1 2">
    <name type="scientific">Phytoactinopolyspora halotolerans</name>
    <dbReference type="NCBI Taxonomy" id="1981512"/>
    <lineage>
        <taxon>Bacteria</taxon>
        <taxon>Bacillati</taxon>
        <taxon>Actinomycetota</taxon>
        <taxon>Actinomycetes</taxon>
        <taxon>Jiangellales</taxon>
        <taxon>Jiangellaceae</taxon>
        <taxon>Phytoactinopolyspora</taxon>
    </lineage>
</organism>
<dbReference type="RefSeq" id="WP_163740016.1">
    <property type="nucleotide sequence ID" value="NZ_JAAGOA010000012.1"/>
</dbReference>